<protein>
    <submittedName>
        <fullName evidence="1">Uncharacterized protein</fullName>
    </submittedName>
</protein>
<accession>A0A7W8JBW1</accession>
<reference evidence="1 2" key="1">
    <citation type="submission" date="2020-08" db="EMBL/GenBank/DDBJ databases">
        <title>Genomic Encyclopedia of Type Strains, Phase IV (KMG-V): Genome sequencing to study the core and pangenomes of soil and plant-associated prokaryotes.</title>
        <authorList>
            <person name="Whitman W."/>
        </authorList>
    </citation>
    <scope>NUCLEOTIDE SEQUENCE [LARGE SCALE GENOMIC DNA]</scope>
    <source>
        <strain evidence="1 2">M8US30</strain>
    </source>
</reference>
<sequence length="92" mass="10085">MTAPIEHRTTLIIEGWNKGFNKVAFTKMLQHEFGFSLTVAKNMTDQVLERTPIAINVESADIKRISSLAQQMGAIVCSGNSSTSAIPEDSCR</sequence>
<gene>
    <name evidence="1" type="ORF">HDF10_004101</name>
</gene>
<dbReference type="EMBL" id="JACHDZ010000009">
    <property type="protein sequence ID" value="MBB5346091.1"/>
    <property type="molecule type" value="Genomic_DNA"/>
</dbReference>
<proteinExistence type="predicted"/>
<comment type="caution">
    <text evidence="1">The sequence shown here is derived from an EMBL/GenBank/DDBJ whole genome shotgun (WGS) entry which is preliminary data.</text>
</comment>
<organism evidence="1 2">
    <name type="scientific">Tunturiibacter lichenicola</name>
    <dbReference type="NCBI Taxonomy" id="2051959"/>
    <lineage>
        <taxon>Bacteria</taxon>
        <taxon>Pseudomonadati</taxon>
        <taxon>Acidobacteriota</taxon>
        <taxon>Terriglobia</taxon>
        <taxon>Terriglobales</taxon>
        <taxon>Acidobacteriaceae</taxon>
        <taxon>Tunturiibacter</taxon>
    </lineage>
</organism>
<name>A0A7W8JBW1_9BACT</name>
<evidence type="ECO:0000313" key="1">
    <source>
        <dbReference type="EMBL" id="MBB5346091.1"/>
    </source>
</evidence>
<evidence type="ECO:0000313" key="2">
    <source>
        <dbReference type="Proteomes" id="UP000569092"/>
    </source>
</evidence>
<dbReference type="AlphaFoldDB" id="A0A7W8JBW1"/>
<dbReference type="Proteomes" id="UP000569092">
    <property type="component" value="Unassembled WGS sequence"/>
</dbReference>